<gene>
    <name evidence="2" type="ORF">BO88DRAFT_397612</name>
</gene>
<feature type="region of interest" description="Disordered" evidence="1">
    <location>
        <begin position="1"/>
        <end position="78"/>
    </location>
</feature>
<sequence>MDQPTHTIDPEGDVIIVLSNANSPFAPDDHEDTTAKKNFDSDSKTSDEEEDQHREKRPRLVEEQPSETPTEDGHLSETPDQECFRIQVSAKHLILASPVFRNILTGNWKESVSYLQKGSVEITAESWDIEAFLIFLRAIHSQQSQIPRKLSLEMLAKIAVLINYYDCKDAVSILTELWINGLEEKVPATYSRDLMLWLWVSAFFKLSSQFQTSTSNVMTHCDHLITNRGLPIPENIINVMNERRSGAINEILLRVHKMREDLLSGSRGCDFECRSMTLGAITMHMNSNDLLPLEPEAPFPGLSYAGIFRKIQSFKSPDWYSATRSLYYDNEFIADSSPHRCQSSSFETVIQGMTNAISGLDSSIMGL</sequence>
<keyword evidence="3" id="KW-1185">Reference proteome</keyword>
<reference evidence="2" key="1">
    <citation type="submission" date="2016-12" db="EMBL/GenBank/DDBJ databases">
        <title>The genomes of Aspergillus section Nigri reveals drivers in fungal speciation.</title>
        <authorList>
            <consortium name="DOE Joint Genome Institute"/>
            <person name="Vesth T.C."/>
            <person name="Nybo J."/>
            <person name="Theobald S."/>
            <person name="Brandl J."/>
            <person name="Frisvad J.C."/>
            <person name="Nielsen K.F."/>
            <person name="Lyhne E.K."/>
            <person name="Kogle M.E."/>
            <person name="Kuo A."/>
            <person name="Riley R."/>
            <person name="Clum A."/>
            <person name="Nolan M."/>
            <person name="Lipzen A."/>
            <person name="Salamov A."/>
            <person name="Henrissat B."/>
            <person name="Wiebenga A."/>
            <person name="De Vries R.P."/>
            <person name="Grigoriev I.V."/>
            <person name="Mortensen U.H."/>
            <person name="Andersen M.R."/>
            <person name="Baker S.E."/>
        </authorList>
    </citation>
    <scope>NUCLEOTIDE SEQUENCE [LARGE SCALE GENOMIC DNA]</scope>
    <source>
        <strain evidence="2">CBS 113365</strain>
    </source>
</reference>
<dbReference type="AlphaFoldDB" id="A0A319AY88"/>
<accession>A0A319AY88</accession>
<dbReference type="GeneID" id="37209887"/>
<dbReference type="OrthoDB" id="5326346at2759"/>
<dbReference type="InterPro" id="IPR011333">
    <property type="entry name" value="SKP1/BTB/POZ_sf"/>
</dbReference>
<evidence type="ECO:0000313" key="2">
    <source>
        <dbReference type="EMBL" id="PYH64391.1"/>
    </source>
</evidence>
<proteinExistence type="predicted"/>
<dbReference type="Proteomes" id="UP000248405">
    <property type="component" value="Unassembled WGS sequence"/>
</dbReference>
<dbReference type="RefSeq" id="XP_025558185.1">
    <property type="nucleotide sequence ID" value="XM_025705295.1"/>
</dbReference>
<feature type="compositionally biased region" description="Basic and acidic residues" evidence="1">
    <location>
        <begin position="32"/>
        <end position="62"/>
    </location>
</feature>
<dbReference type="Gene3D" id="3.30.710.10">
    <property type="entry name" value="Potassium Channel Kv1.1, Chain A"/>
    <property type="match status" value="1"/>
</dbReference>
<protein>
    <submittedName>
        <fullName evidence="2">Uncharacterized protein</fullName>
    </submittedName>
</protein>
<evidence type="ECO:0000313" key="3">
    <source>
        <dbReference type="Proteomes" id="UP000248405"/>
    </source>
</evidence>
<organism evidence="2 3">
    <name type="scientific">Aspergillus vadensis (strain CBS 113365 / IMI 142717 / IBT 24658)</name>
    <dbReference type="NCBI Taxonomy" id="1448311"/>
    <lineage>
        <taxon>Eukaryota</taxon>
        <taxon>Fungi</taxon>
        <taxon>Dikarya</taxon>
        <taxon>Ascomycota</taxon>
        <taxon>Pezizomycotina</taxon>
        <taxon>Eurotiomycetes</taxon>
        <taxon>Eurotiomycetidae</taxon>
        <taxon>Eurotiales</taxon>
        <taxon>Aspergillaceae</taxon>
        <taxon>Aspergillus</taxon>
        <taxon>Aspergillus subgen. Circumdati</taxon>
    </lineage>
</organism>
<name>A0A319AY88_ASPVC</name>
<dbReference type="EMBL" id="KZ821644">
    <property type="protein sequence ID" value="PYH64391.1"/>
    <property type="molecule type" value="Genomic_DNA"/>
</dbReference>
<evidence type="ECO:0000256" key="1">
    <source>
        <dbReference type="SAM" id="MobiDB-lite"/>
    </source>
</evidence>
<dbReference type="SUPFAM" id="SSF54695">
    <property type="entry name" value="POZ domain"/>
    <property type="match status" value="1"/>
</dbReference>